<feature type="domain" description="ABC transporter" evidence="5">
    <location>
        <begin position="5"/>
        <end position="230"/>
    </location>
</feature>
<organism evidence="6 7">
    <name type="scientific">Rhizocola hellebori</name>
    <dbReference type="NCBI Taxonomy" id="1392758"/>
    <lineage>
        <taxon>Bacteria</taxon>
        <taxon>Bacillati</taxon>
        <taxon>Actinomycetota</taxon>
        <taxon>Actinomycetes</taxon>
        <taxon>Micromonosporales</taxon>
        <taxon>Micromonosporaceae</taxon>
        <taxon>Rhizocola</taxon>
    </lineage>
</organism>
<reference evidence="6" key="1">
    <citation type="submission" date="2021-01" db="EMBL/GenBank/DDBJ databases">
        <title>Whole genome shotgun sequence of Rhizocola hellebori NBRC 109834.</title>
        <authorList>
            <person name="Komaki H."/>
            <person name="Tamura T."/>
        </authorList>
    </citation>
    <scope>NUCLEOTIDE SEQUENCE</scope>
    <source>
        <strain evidence="6">NBRC 109834</strain>
    </source>
</reference>
<dbReference type="PANTHER" id="PTHR43335">
    <property type="entry name" value="ABC TRANSPORTER, ATP-BINDING PROTEIN"/>
    <property type="match status" value="1"/>
</dbReference>
<name>A0A8J3VFB6_9ACTN</name>
<proteinExistence type="inferred from homology"/>
<sequence length="292" mass="31427">MTAVMRAAGLGKRFGRRWALSECTVDIPAGRVVGLVGPNGAGKTTLLRLAVGQLQPTTGGIEVLGGRPAASAAQLSRVGYVAQSTPVYSRLTVEEHLMLGDRLNPRWCWKTARARLDSAGLDPRQRAGRLSGGQRAQLSLTLAVAKRPDLLVLDEPLSALDPLVRREFLQGLMESTVDAGVSVIVSSHVISDLERICDHLVILVASRVRLAGGIDELLASHRQLVGPRRDPATLPGAEVITERHTERQTTLLVRAHQPVDPAWTVSEVGLEDLVLAYMKADAANLSPMEMAR</sequence>
<dbReference type="InterPro" id="IPR003439">
    <property type="entry name" value="ABC_transporter-like_ATP-bd"/>
</dbReference>
<dbReference type="EMBL" id="BONY01000010">
    <property type="protein sequence ID" value="GIH03972.1"/>
    <property type="molecule type" value="Genomic_DNA"/>
</dbReference>
<evidence type="ECO:0000313" key="6">
    <source>
        <dbReference type="EMBL" id="GIH03972.1"/>
    </source>
</evidence>
<evidence type="ECO:0000256" key="4">
    <source>
        <dbReference type="ARBA" id="ARBA00022840"/>
    </source>
</evidence>
<gene>
    <name evidence="6" type="ORF">Rhe02_20390</name>
</gene>
<evidence type="ECO:0000256" key="1">
    <source>
        <dbReference type="ARBA" id="ARBA00005417"/>
    </source>
</evidence>
<dbReference type="Gene3D" id="3.40.50.300">
    <property type="entry name" value="P-loop containing nucleotide triphosphate hydrolases"/>
    <property type="match status" value="1"/>
</dbReference>
<keyword evidence="2" id="KW-0813">Transport</keyword>
<keyword evidence="3" id="KW-0547">Nucleotide-binding</keyword>
<comment type="caution">
    <text evidence="6">The sequence shown here is derived from an EMBL/GenBank/DDBJ whole genome shotgun (WGS) entry which is preliminary data.</text>
</comment>
<dbReference type="InterPro" id="IPR027417">
    <property type="entry name" value="P-loop_NTPase"/>
</dbReference>
<evidence type="ECO:0000256" key="3">
    <source>
        <dbReference type="ARBA" id="ARBA00022741"/>
    </source>
</evidence>
<evidence type="ECO:0000259" key="5">
    <source>
        <dbReference type="PROSITE" id="PS50893"/>
    </source>
</evidence>
<keyword evidence="4 6" id="KW-0067">ATP-binding</keyword>
<dbReference type="InterPro" id="IPR003593">
    <property type="entry name" value="AAA+_ATPase"/>
</dbReference>
<dbReference type="PROSITE" id="PS50893">
    <property type="entry name" value="ABC_TRANSPORTER_2"/>
    <property type="match status" value="1"/>
</dbReference>
<comment type="similarity">
    <text evidence="1">Belongs to the ABC transporter superfamily.</text>
</comment>
<dbReference type="Proteomes" id="UP000612899">
    <property type="component" value="Unassembled WGS sequence"/>
</dbReference>
<dbReference type="SUPFAM" id="SSF52540">
    <property type="entry name" value="P-loop containing nucleoside triphosphate hydrolases"/>
    <property type="match status" value="1"/>
</dbReference>
<dbReference type="GO" id="GO:0016887">
    <property type="term" value="F:ATP hydrolysis activity"/>
    <property type="evidence" value="ECO:0007669"/>
    <property type="project" value="InterPro"/>
</dbReference>
<dbReference type="SMART" id="SM00382">
    <property type="entry name" value="AAA"/>
    <property type="match status" value="1"/>
</dbReference>
<dbReference type="RefSeq" id="WP_203907872.1">
    <property type="nucleotide sequence ID" value="NZ_BONY01000010.1"/>
</dbReference>
<evidence type="ECO:0000256" key="2">
    <source>
        <dbReference type="ARBA" id="ARBA00022448"/>
    </source>
</evidence>
<dbReference type="Pfam" id="PF00005">
    <property type="entry name" value="ABC_tran"/>
    <property type="match status" value="1"/>
</dbReference>
<dbReference type="GO" id="GO:0005524">
    <property type="term" value="F:ATP binding"/>
    <property type="evidence" value="ECO:0007669"/>
    <property type="project" value="UniProtKB-KW"/>
</dbReference>
<protein>
    <submittedName>
        <fullName evidence="6">ABC transporter ATP-binding protein</fullName>
    </submittedName>
</protein>
<evidence type="ECO:0000313" key="7">
    <source>
        <dbReference type="Proteomes" id="UP000612899"/>
    </source>
</evidence>
<accession>A0A8J3VFB6</accession>
<keyword evidence="7" id="KW-1185">Reference proteome</keyword>
<dbReference type="AlphaFoldDB" id="A0A8J3VFB6"/>
<dbReference type="CDD" id="cd03230">
    <property type="entry name" value="ABC_DR_subfamily_A"/>
    <property type="match status" value="1"/>
</dbReference>